<organism evidence="2 3">
    <name type="scientific">Phyllachora maydis</name>
    <dbReference type="NCBI Taxonomy" id="1825666"/>
    <lineage>
        <taxon>Eukaryota</taxon>
        <taxon>Fungi</taxon>
        <taxon>Dikarya</taxon>
        <taxon>Ascomycota</taxon>
        <taxon>Pezizomycotina</taxon>
        <taxon>Sordariomycetes</taxon>
        <taxon>Sordariomycetidae</taxon>
        <taxon>Phyllachorales</taxon>
        <taxon>Phyllachoraceae</taxon>
        <taxon>Phyllachora</taxon>
    </lineage>
</organism>
<reference evidence="2" key="1">
    <citation type="journal article" date="2023" name="Mol. Plant Microbe Interact.">
        <title>Elucidating the Obligate Nature and Biological Capacity of an Invasive Fungal Corn Pathogen.</title>
        <authorList>
            <person name="MacCready J.S."/>
            <person name="Roggenkamp E.M."/>
            <person name="Gdanetz K."/>
            <person name="Chilvers M.I."/>
        </authorList>
    </citation>
    <scope>NUCLEOTIDE SEQUENCE</scope>
    <source>
        <strain evidence="2">PM02</strain>
    </source>
</reference>
<gene>
    <name evidence="2" type="ORF">P8C59_007313</name>
</gene>
<comment type="caution">
    <text evidence="2">The sequence shown here is derived from an EMBL/GenBank/DDBJ whole genome shotgun (WGS) entry which is preliminary data.</text>
</comment>
<dbReference type="Proteomes" id="UP001217918">
    <property type="component" value="Unassembled WGS sequence"/>
</dbReference>
<feature type="domain" description="Trafficking protein particle complex II-specific subunit 65 IgD3" evidence="1">
    <location>
        <begin position="372"/>
        <end position="567"/>
    </location>
</feature>
<accession>A0AAD9I8A5</accession>
<dbReference type="GO" id="GO:0006891">
    <property type="term" value="P:intra-Golgi vesicle-mediated transport"/>
    <property type="evidence" value="ECO:0007669"/>
    <property type="project" value="InterPro"/>
</dbReference>
<name>A0AAD9I8A5_9PEZI</name>
<protein>
    <recommendedName>
        <fullName evidence="1">Trafficking protein particle complex II-specific subunit 65 IgD3 domain-containing protein</fullName>
    </recommendedName>
</protein>
<dbReference type="InterPro" id="IPR024662">
    <property type="entry name" value="Trs65"/>
</dbReference>
<evidence type="ECO:0000259" key="1">
    <source>
        <dbReference type="Pfam" id="PF12735"/>
    </source>
</evidence>
<dbReference type="InterPro" id="IPR055420">
    <property type="entry name" value="IgD3_Trs65"/>
</dbReference>
<keyword evidence="3" id="KW-1185">Reference proteome</keyword>
<dbReference type="EMBL" id="JAQQPM010000006">
    <property type="protein sequence ID" value="KAK2072998.1"/>
    <property type="molecule type" value="Genomic_DNA"/>
</dbReference>
<dbReference type="PANTHER" id="PTHR28159:SF1">
    <property type="entry name" value="TRAFFICKING PROTEIN PARTICLE COMPLEX II-SPECIFIC SUBUNIT 65"/>
    <property type="match status" value="1"/>
</dbReference>
<dbReference type="Pfam" id="PF12735">
    <property type="entry name" value="IgD3_Trs65"/>
    <property type="match status" value="1"/>
</dbReference>
<sequence>MAAQKSSEEDAGAEFFEQSCFTYIVPSATEFVPEQALSGPGIISEQSPVDAVEQRQWLFFDETVDVYFVLRTPHVDGQILRSYLKRLSISLEVQIVNNHLSERDSPPPSEVIYSGAVEAIEDAEVVVLGGAEQVEEHEGHDGVQRLAYAVWKLPVFLARPRIRLQAPSVIFYGSASFRAADAAGVIGEKDGYLQSLAPAGMNLLEAFASDPAFRGVKPRLSALRVSRVAPVTHMNEHMRPVRGLQGFKRRIYPALHARLRFSRPNTTPPSLALIVLLELDFTPFFDYIVSRDLTRDLDTALEVMALIQPHGPNRCVPRLKMAWTTAVDFTLPLNPGFGQPVSQPIQRAHRPSQLSIGAGLDTQSLLAPSLTRPDAHPSSDSASVRGMDTNLSGFGVTITITGPNEPVLAGEEFTWTVFIVNRGKSEGHRPQTSSGLSVSSIMSQATATGARKLALLTIPKRRRNELRVLRPPSNGGPDARHDPLVADAVLDENVVHVMQRSSIVDTTDVVCLSADVRVGPLAPNACAVVELRFLALRAGVVGIEAVRIIDMSSQEHVDVRELPSVVVRERQEL</sequence>
<evidence type="ECO:0000313" key="3">
    <source>
        <dbReference type="Proteomes" id="UP001217918"/>
    </source>
</evidence>
<dbReference type="PANTHER" id="PTHR28159">
    <property type="entry name" value="TRAFFICKING PROTEIN PARTICLE COMPLEX II-SPECIFIC SUBUNIT 65"/>
    <property type="match status" value="1"/>
</dbReference>
<dbReference type="AlphaFoldDB" id="A0AAD9I8A5"/>
<dbReference type="GO" id="GO:0005802">
    <property type="term" value="C:trans-Golgi network"/>
    <property type="evidence" value="ECO:0007669"/>
    <property type="project" value="TreeGrafter"/>
</dbReference>
<dbReference type="GO" id="GO:1990071">
    <property type="term" value="C:TRAPPII protein complex"/>
    <property type="evidence" value="ECO:0007669"/>
    <property type="project" value="InterPro"/>
</dbReference>
<evidence type="ECO:0000313" key="2">
    <source>
        <dbReference type="EMBL" id="KAK2072998.1"/>
    </source>
</evidence>
<proteinExistence type="predicted"/>